<dbReference type="EMBL" id="CAMXCT020000125">
    <property type="protein sequence ID" value="CAL1127642.1"/>
    <property type="molecule type" value="Genomic_DNA"/>
</dbReference>
<evidence type="ECO:0000256" key="1">
    <source>
        <dbReference type="SAM" id="MobiDB-lite"/>
    </source>
</evidence>
<dbReference type="OrthoDB" id="447678at2759"/>
<proteinExistence type="predicted"/>
<dbReference type="GO" id="GO:0003964">
    <property type="term" value="F:RNA-directed DNA polymerase activity"/>
    <property type="evidence" value="ECO:0007669"/>
    <property type="project" value="UniProtKB-KW"/>
</dbReference>
<keyword evidence="4" id="KW-0808">Transferase</keyword>
<feature type="region of interest" description="Disordered" evidence="1">
    <location>
        <begin position="257"/>
        <end position="305"/>
    </location>
</feature>
<evidence type="ECO:0000313" key="5">
    <source>
        <dbReference type="Proteomes" id="UP001152797"/>
    </source>
</evidence>
<evidence type="ECO:0000313" key="4">
    <source>
        <dbReference type="EMBL" id="CAL4761579.1"/>
    </source>
</evidence>
<evidence type="ECO:0000313" key="3">
    <source>
        <dbReference type="EMBL" id="CAL1127642.1"/>
    </source>
</evidence>
<organism evidence="2">
    <name type="scientific">Cladocopium goreaui</name>
    <dbReference type="NCBI Taxonomy" id="2562237"/>
    <lineage>
        <taxon>Eukaryota</taxon>
        <taxon>Sar</taxon>
        <taxon>Alveolata</taxon>
        <taxon>Dinophyceae</taxon>
        <taxon>Suessiales</taxon>
        <taxon>Symbiodiniaceae</taxon>
        <taxon>Cladocopium</taxon>
    </lineage>
</organism>
<dbReference type="EMBL" id="CAMXCT010000125">
    <property type="protein sequence ID" value="CAI3974267.1"/>
    <property type="molecule type" value="Genomic_DNA"/>
</dbReference>
<gene>
    <name evidence="2" type="ORF">C1SCF055_LOCUS2687</name>
</gene>
<feature type="compositionally biased region" description="Basic residues" evidence="1">
    <location>
        <begin position="278"/>
        <end position="301"/>
    </location>
</feature>
<name>A0A9P1BIZ3_9DINO</name>
<accession>A0A9P1BIZ3</accession>
<keyword evidence="4" id="KW-0695">RNA-directed DNA polymerase</keyword>
<keyword evidence="4" id="KW-0548">Nucleotidyltransferase</keyword>
<dbReference type="Proteomes" id="UP001152797">
    <property type="component" value="Unassembled WGS sequence"/>
</dbReference>
<evidence type="ECO:0000313" key="2">
    <source>
        <dbReference type="EMBL" id="CAI3974267.1"/>
    </source>
</evidence>
<sequence>MATILESEAAFSARALEHGLSVPHLDRLKDQGLANMSKLAFSLTTPGTVPSDDALKALLDDNVDNVTVGQLSSIRRLMFDAQTLCASQIKTPLHETDAGKKAELVPAERATRIENQKVRLQGIELTGKALVLDYINLTVKDVVPKDKCQISNELQLHQAFTRRALACDLMQVCTYREMERWHRHLLDQMQSPAPPGFRPPNMEQILRTDRAGWVKMAERLLSLKRKADGTLPLGQALTALQSDPSVMFHLVPLPIEKGTTQPKTAAPKADDAAPKPSNVKKKDKLKPAKGRGKGAKGKPSAKGKMPTELIGLHQQDKSGRRMCYNFNMHKGCDQATAGQSCQKGMHSCMKCFGAHPAYQCTMA</sequence>
<reference evidence="3" key="2">
    <citation type="submission" date="2024-04" db="EMBL/GenBank/DDBJ databases">
        <authorList>
            <person name="Chen Y."/>
            <person name="Shah S."/>
            <person name="Dougan E. K."/>
            <person name="Thang M."/>
            <person name="Chan C."/>
        </authorList>
    </citation>
    <scope>NUCLEOTIDE SEQUENCE [LARGE SCALE GENOMIC DNA]</scope>
</reference>
<comment type="caution">
    <text evidence="2">The sequence shown here is derived from an EMBL/GenBank/DDBJ whole genome shotgun (WGS) entry which is preliminary data.</text>
</comment>
<protein>
    <submittedName>
        <fullName evidence="4">RNA-directed DNA polymerase from mobile element jockey</fullName>
    </submittedName>
</protein>
<reference evidence="2" key="1">
    <citation type="submission" date="2022-10" db="EMBL/GenBank/DDBJ databases">
        <authorList>
            <person name="Chen Y."/>
            <person name="Dougan E. K."/>
            <person name="Chan C."/>
            <person name="Rhodes N."/>
            <person name="Thang M."/>
        </authorList>
    </citation>
    <scope>NUCLEOTIDE SEQUENCE</scope>
</reference>
<dbReference type="EMBL" id="CAMXCT030000125">
    <property type="protein sequence ID" value="CAL4761579.1"/>
    <property type="molecule type" value="Genomic_DNA"/>
</dbReference>
<keyword evidence="5" id="KW-1185">Reference proteome</keyword>
<dbReference type="AlphaFoldDB" id="A0A9P1BIZ3"/>